<dbReference type="OrthoDB" id="5216135at2759"/>
<accession>A0A9W8VH09</accession>
<comment type="caution">
    <text evidence="1">The sequence shown here is derived from an EMBL/GenBank/DDBJ whole genome shotgun (WGS) entry which is preliminary data.</text>
</comment>
<gene>
    <name evidence="1" type="ORF">NW762_004597</name>
</gene>
<dbReference type="AlphaFoldDB" id="A0A9W8VH09"/>
<sequence>MDKHKNFLQKIADENSSLIAEINQLSALTQTRPQEEVNAATRQCLLRLFEAIALITQHLGHPRTPRAKVLSAWESFLPPIKALALLPFGDFLTARMLLYLGSGLSAQRALDMKFPRARAYSLDVPLNQFNIELDDALLEFLQRMWTKSDSCEEFEWIFSGYDVSHSRKEERFSEEVQRCHKIVQALTPVELVALGGIQGRRFIFAKKNDVEYDPDEGIWQPFMGSIPGDHYERMWSSVHIPDDDELESAEWVYKMVGTDGPIRDAIHYFIEESGGEESRWNGLDLFPRSLQFVLDARRVGQPILALKRRVLADKTLLKAGIPTELRTQILSHLNVPVRHPYLSSLNIVEAYARFPKRDGPSCPRCSGGSASKKETLTCPTKSMYIWNRPLRTFFVFHGSKATTTWLCKYGTECEGHHDDNEWKISRERDLNAYIEDVVKDRCGSTTALSEVGFAPATDYTLNSDEEDRKRRARLYNGYGPLEDSSNELKMNGGLFGLASSMVHGKILIGSWQGADSGGHSTTDAEWAVARCPADQERAKRAIKRMHSRCDRC</sequence>
<dbReference type="Proteomes" id="UP001152049">
    <property type="component" value="Unassembled WGS sequence"/>
</dbReference>
<protein>
    <submittedName>
        <fullName evidence="1">Uncharacterized protein</fullName>
    </submittedName>
</protein>
<proteinExistence type="predicted"/>
<dbReference type="EMBL" id="JAOQAZ010000006">
    <property type="protein sequence ID" value="KAJ4265312.1"/>
    <property type="molecule type" value="Genomic_DNA"/>
</dbReference>
<keyword evidence="2" id="KW-1185">Reference proteome</keyword>
<evidence type="ECO:0000313" key="1">
    <source>
        <dbReference type="EMBL" id="KAJ4265312.1"/>
    </source>
</evidence>
<organism evidence="1 2">
    <name type="scientific">Fusarium torreyae</name>
    <dbReference type="NCBI Taxonomy" id="1237075"/>
    <lineage>
        <taxon>Eukaryota</taxon>
        <taxon>Fungi</taxon>
        <taxon>Dikarya</taxon>
        <taxon>Ascomycota</taxon>
        <taxon>Pezizomycotina</taxon>
        <taxon>Sordariomycetes</taxon>
        <taxon>Hypocreomycetidae</taxon>
        <taxon>Hypocreales</taxon>
        <taxon>Nectriaceae</taxon>
        <taxon>Fusarium</taxon>
    </lineage>
</organism>
<evidence type="ECO:0000313" key="2">
    <source>
        <dbReference type="Proteomes" id="UP001152049"/>
    </source>
</evidence>
<reference evidence="1" key="1">
    <citation type="submission" date="2022-09" db="EMBL/GenBank/DDBJ databases">
        <title>Fusarium specimens isolated from Avocado Roots.</title>
        <authorList>
            <person name="Stajich J."/>
            <person name="Roper C."/>
            <person name="Heimlech-Rivalta G."/>
        </authorList>
    </citation>
    <scope>NUCLEOTIDE SEQUENCE</scope>
    <source>
        <strain evidence="1">CF00136</strain>
    </source>
</reference>
<name>A0A9W8VH09_9HYPO</name>